<evidence type="ECO:0000259" key="11">
    <source>
        <dbReference type="Pfam" id="PF02224"/>
    </source>
</evidence>
<dbReference type="eggNOG" id="COG0283">
    <property type="taxonomic scope" value="Bacteria"/>
</dbReference>
<keyword evidence="4 10" id="KW-0808">Transferase</keyword>
<protein>
    <recommendedName>
        <fullName evidence="10">Cytidylate kinase</fullName>
        <shortName evidence="10">CK</shortName>
        <ecNumber evidence="10">2.7.4.25</ecNumber>
    </recommendedName>
    <alternativeName>
        <fullName evidence="10">Cytidine monophosphate kinase</fullName>
        <shortName evidence="10">CMP kinase</shortName>
    </alternativeName>
</protein>
<feature type="binding site" evidence="10">
    <location>
        <begin position="27"/>
        <end position="35"/>
    </location>
    <ligand>
        <name>ATP</name>
        <dbReference type="ChEBI" id="CHEBI:30616"/>
    </ligand>
</feature>
<dbReference type="Gene3D" id="3.40.50.300">
    <property type="entry name" value="P-loop containing nucleotide triphosphate hydrolases"/>
    <property type="match status" value="1"/>
</dbReference>
<dbReference type="NCBIfam" id="TIGR00017">
    <property type="entry name" value="cmk"/>
    <property type="match status" value="1"/>
</dbReference>
<comment type="catalytic activity">
    <reaction evidence="9 10">
        <text>CMP + ATP = CDP + ADP</text>
        <dbReference type="Rhea" id="RHEA:11600"/>
        <dbReference type="ChEBI" id="CHEBI:30616"/>
        <dbReference type="ChEBI" id="CHEBI:58069"/>
        <dbReference type="ChEBI" id="CHEBI:60377"/>
        <dbReference type="ChEBI" id="CHEBI:456216"/>
        <dbReference type="EC" id="2.7.4.25"/>
    </reaction>
</comment>
<dbReference type="EMBL" id="GL379722">
    <property type="protein sequence ID" value="EFL91170.1"/>
    <property type="molecule type" value="Genomic_DNA"/>
</dbReference>
<dbReference type="FunFam" id="3.40.50.300:FF:000262">
    <property type="entry name" value="Cytidylate kinase"/>
    <property type="match status" value="1"/>
</dbReference>
<evidence type="ECO:0000313" key="12">
    <source>
        <dbReference type="EMBL" id="EFL91170.1"/>
    </source>
</evidence>
<evidence type="ECO:0000256" key="7">
    <source>
        <dbReference type="ARBA" id="ARBA00022840"/>
    </source>
</evidence>
<feature type="domain" description="Cytidylate kinase" evidence="11">
    <location>
        <begin position="23"/>
        <end position="236"/>
    </location>
</feature>
<keyword evidence="7 10" id="KW-0067">ATP-binding</keyword>
<evidence type="ECO:0000256" key="1">
    <source>
        <dbReference type="ARBA" id="ARBA00004496"/>
    </source>
</evidence>
<dbReference type="SUPFAM" id="SSF52540">
    <property type="entry name" value="P-loop containing nucleoside triphosphate hydrolases"/>
    <property type="match status" value="1"/>
</dbReference>
<keyword evidence="3 10" id="KW-0963">Cytoplasm</keyword>
<keyword evidence="13" id="KW-1185">Reference proteome</keyword>
<dbReference type="PANTHER" id="PTHR21299">
    <property type="entry name" value="CYTIDYLATE KINASE/PANTOATE-BETA-ALANINE LIGASE"/>
    <property type="match status" value="1"/>
</dbReference>
<comment type="similarity">
    <text evidence="2 10">Belongs to the cytidylate kinase family. Type 1 subfamily.</text>
</comment>
<dbReference type="EC" id="2.7.4.25" evidence="10"/>
<sequence length="256" mass="28335">MPSRVNTRFSEKEKKMTVILPVITVDGPSGVGKGTLCKALAELLKWHLLDSGAIYRVLAVAASHHQLDINTEEALVPIAEHLDVRFVSNNKQLQVILEGEDITNEIRTEAIGKSASQVATFPRVRAALLLRQRAFRKKPGLVADGRDMGTVVFPDAPVKIFLDASVQARAHRRMLQLQAEGVNVSFERLLVDIQERDNRDRSRLIAPLIPAADALILDSTNMSIEQVINASLAYIERKLPMGQAVQDAAKYSHTKF</sequence>
<gene>
    <name evidence="10 12" type="primary">cmk</name>
    <name evidence="12" type="ORF">REG_1909</name>
</gene>
<dbReference type="GO" id="GO:0005829">
    <property type="term" value="C:cytosol"/>
    <property type="evidence" value="ECO:0007669"/>
    <property type="project" value="TreeGrafter"/>
</dbReference>
<evidence type="ECO:0000256" key="4">
    <source>
        <dbReference type="ARBA" id="ARBA00022679"/>
    </source>
</evidence>
<evidence type="ECO:0000256" key="8">
    <source>
        <dbReference type="ARBA" id="ARBA00047615"/>
    </source>
</evidence>
<evidence type="ECO:0000256" key="2">
    <source>
        <dbReference type="ARBA" id="ARBA00009427"/>
    </source>
</evidence>
<dbReference type="InterPro" id="IPR027417">
    <property type="entry name" value="P-loop_NTPase"/>
</dbReference>
<evidence type="ECO:0000256" key="9">
    <source>
        <dbReference type="ARBA" id="ARBA00048478"/>
    </source>
</evidence>
<name>E0WUZ9_9ENTR</name>
<dbReference type="InterPro" id="IPR011994">
    <property type="entry name" value="Cytidylate_kinase_dom"/>
</dbReference>
<evidence type="ECO:0000313" key="13">
    <source>
        <dbReference type="Proteomes" id="UP000005726"/>
    </source>
</evidence>
<dbReference type="GO" id="GO:0036431">
    <property type="term" value="F:dCMP kinase activity"/>
    <property type="evidence" value="ECO:0007669"/>
    <property type="project" value="InterPro"/>
</dbReference>
<dbReference type="GO" id="GO:0006220">
    <property type="term" value="P:pyrimidine nucleotide metabolic process"/>
    <property type="evidence" value="ECO:0007669"/>
    <property type="project" value="UniProtKB-UniRule"/>
</dbReference>
<keyword evidence="5 10" id="KW-0547">Nucleotide-binding</keyword>
<dbReference type="PANTHER" id="PTHR21299:SF2">
    <property type="entry name" value="CYTIDYLATE KINASE"/>
    <property type="match status" value="1"/>
</dbReference>
<dbReference type="STRING" id="663321.REG_1909"/>
<dbReference type="Proteomes" id="UP000005726">
    <property type="component" value="Unassembled WGS sequence"/>
</dbReference>
<keyword evidence="6 10" id="KW-0418">Kinase</keyword>
<dbReference type="Pfam" id="PF02224">
    <property type="entry name" value="Cytidylate_kin"/>
    <property type="match status" value="1"/>
</dbReference>
<comment type="subcellular location">
    <subcellularLocation>
        <location evidence="1 10">Cytoplasm</location>
    </subcellularLocation>
</comment>
<dbReference type="GO" id="GO:0015949">
    <property type="term" value="P:nucleobase-containing small molecule interconversion"/>
    <property type="evidence" value="ECO:0007669"/>
    <property type="project" value="TreeGrafter"/>
</dbReference>
<dbReference type="AlphaFoldDB" id="E0WUZ9"/>
<reference evidence="12" key="1">
    <citation type="journal article" date="2009" name="Environ. Microbiol.">
        <title>Dynamics of genome evolution in facultative symbionts of aphids.</title>
        <authorList>
            <person name="Degnan P.H."/>
            <person name="Leonardo T.E."/>
            <person name="Cass B.N."/>
            <person name="Hurwitz B."/>
            <person name="Stern D."/>
            <person name="Gibbs R.A."/>
            <person name="Richards S."/>
            <person name="Moran N.A."/>
        </authorList>
    </citation>
    <scope>NUCLEOTIDE SEQUENCE [LARGE SCALE GENOMIC DNA]</scope>
    <source>
        <strain evidence="12">LSR1</strain>
    </source>
</reference>
<evidence type="ECO:0000256" key="6">
    <source>
        <dbReference type="ARBA" id="ARBA00022777"/>
    </source>
</evidence>
<dbReference type="HAMAP" id="MF_00238">
    <property type="entry name" value="Cytidyl_kinase_type1"/>
    <property type="match status" value="1"/>
</dbReference>
<proteinExistence type="inferred from homology"/>
<accession>E0WUZ9</accession>
<dbReference type="HOGENOM" id="CLU_079959_2_0_6"/>
<dbReference type="InterPro" id="IPR003136">
    <property type="entry name" value="Cytidylate_kin"/>
</dbReference>
<dbReference type="CDD" id="cd02020">
    <property type="entry name" value="CMPK"/>
    <property type="match status" value="1"/>
</dbReference>
<evidence type="ECO:0000256" key="10">
    <source>
        <dbReference type="HAMAP-Rule" id="MF_00238"/>
    </source>
</evidence>
<evidence type="ECO:0000256" key="3">
    <source>
        <dbReference type="ARBA" id="ARBA00022490"/>
    </source>
</evidence>
<dbReference type="GO" id="GO:0036430">
    <property type="term" value="F:CMP kinase activity"/>
    <property type="evidence" value="ECO:0007669"/>
    <property type="project" value="RHEA"/>
</dbReference>
<evidence type="ECO:0000256" key="5">
    <source>
        <dbReference type="ARBA" id="ARBA00022741"/>
    </source>
</evidence>
<comment type="catalytic activity">
    <reaction evidence="8 10">
        <text>dCMP + ATP = dCDP + ADP</text>
        <dbReference type="Rhea" id="RHEA:25094"/>
        <dbReference type="ChEBI" id="CHEBI:30616"/>
        <dbReference type="ChEBI" id="CHEBI:57566"/>
        <dbReference type="ChEBI" id="CHEBI:58593"/>
        <dbReference type="ChEBI" id="CHEBI:456216"/>
        <dbReference type="EC" id="2.7.4.25"/>
    </reaction>
</comment>
<dbReference type="GO" id="GO:0005524">
    <property type="term" value="F:ATP binding"/>
    <property type="evidence" value="ECO:0007669"/>
    <property type="project" value="UniProtKB-UniRule"/>
</dbReference>
<organism evidence="12 13">
    <name type="scientific">Candidatus Regiella insecticola LSR1</name>
    <dbReference type="NCBI Taxonomy" id="663321"/>
    <lineage>
        <taxon>Bacteria</taxon>
        <taxon>Pseudomonadati</taxon>
        <taxon>Pseudomonadota</taxon>
        <taxon>Gammaproteobacteria</taxon>
        <taxon>Enterobacterales</taxon>
        <taxon>Enterobacteriaceae</taxon>
        <taxon>aphid secondary symbionts</taxon>
        <taxon>Candidatus Regiella</taxon>
    </lineage>
</organism>